<dbReference type="EMBL" id="CAJVPU010015582">
    <property type="protein sequence ID" value="CAG8647724.1"/>
    <property type="molecule type" value="Genomic_DNA"/>
</dbReference>
<evidence type="ECO:0000313" key="1">
    <source>
        <dbReference type="EMBL" id="CAG8647724.1"/>
    </source>
</evidence>
<feature type="non-terminal residue" evidence="1">
    <location>
        <position position="1"/>
    </location>
</feature>
<protein>
    <submittedName>
        <fullName evidence="1">10083_t:CDS:1</fullName>
    </submittedName>
</protein>
<name>A0ACA9NF38_9GLOM</name>
<dbReference type="Proteomes" id="UP000789702">
    <property type="component" value="Unassembled WGS sequence"/>
</dbReference>
<organism evidence="1 2">
    <name type="scientific">Dentiscutata heterogama</name>
    <dbReference type="NCBI Taxonomy" id="1316150"/>
    <lineage>
        <taxon>Eukaryota</taxon>
        <taxon>Fungi</taxon>
        <taxon>Fungi incertae sedis</taxon>
        <taxon>Mucoromycota</taxon>
        <taxon>Glomeromycotina</taxon>
        <taxon>Glomeromycetes</taxon>
        <taxon>Diversisporales</taxon>
        <taxon>Gigasporaceae</taxon>
        <taxon>Dentiscutata</taxon>
    </lineage>
</organism>
<accession>A0ACA9NF38</accession>
<keyword evidence="2" id="KW-1185">Reference proteome</keyword>
<sequence>DKELSYKLFKEVADNVEEYQDTISEAPYQYAISLLDDTNKGVENRMEL</sequence>
<comment type="caution">
    <text evidence="1">The sequence shown here is derived from an EMBL/GenBank/DDBJ whole genome shotgun (WGS) entry which is preliminary data.</text>
</comment>
<evidence type="ECO:0000313" key="2">
    <source>
        <dbReference type="Proteomes" id="UP000789702"/>
    </source>
</evidence>
<gene>
    <name evidence="1" type="ORF">DHETER_LOCUS9143</name>
</gene>
<reference evidence="1" key="1">
    <citation type="submission" date="2021-06" db="EMBL/GenBank/DDBJ databases">
        <authorList>
            <person name="Kallberg Y."/>
            <person name="Tangrot J."/>
            <person name="Rosling A."/>
        </authorList>
    </citation>
    <scope>NUCLEOTIDE SEQUENCE</scope>
    <source>
        <strain evidence="1">IL203A</strain>
    </source>
</reference>
<proteinExistence type="predicted"/>